<comment type="caution">
    <text evidence="9">The sequence shown here is derived from an EMBL/GenBank/DDBJ whole genome shotgun (WGS) entry which is preliminary data.</text>
</comment>
<feature type="transmembrane region" description="Helical" evidence="8">
    <location>
        <begin position="190"/>
        <end position="208"/>
    </location>
</feature>
<dbReference type="InterPro" id="IPR006419">
    <property type="entry name" value="NMN_transpt_PnuC"/>
</dbReference>
<dbReference type="PANTHER" id="PTHR36122:SF2">
    <property type="entry name" value="NICOTINAMIDE RIBOSIDE TRANSPORTER PNUC"/>
    <property type="match status" value="1"/>
</dbReference>
<reference evidence="9 10" key="1">
    <citation type="journal article" date="2019" name="Int. J. Syst. Evol. Microbiol.">
        <title>The Global Catalogue of Microorganisms (GCM) 10K type strain sequencing project: providing services to taxonomists for standard genome sequencing and annotation.</title>
        <authorList>
            <consortium name="The Broad Institute Genomics Platform"/>
            <consortium name="The Broad Institute Genome Sequencing Center for Infectious Disease"/>
            <person name="Wu L."/>
            <person name="Ma J."/>
        </authorList>
    </citation>
    <scope>NUCLEOTIDE SEQUENCE [LARGE SCALE GENOMIC DNA]</scope>
    <source>
        <strain evidence="9 10">JCM 15591</strain>
    </source>
</reference>
<keyword evidence="5 8" id="KW-0812">Transmembrane</keyword>
<name>A0ABN2KN29_9MICO</name>
<feature type="transmembrane region" description="Helical" evidence="8">
    <location>
        <begin position="214"/>
        <end position="232"/>
    </location>
</feature>
<feature type="transmembrane region" description="Helical" evidence="8">
    <location>
        <begin position="130"/>
        <end position="151"/>
    </location>
</feature>
<dbReference type="RefSeq" id="WP_344065272.1">
    <property type="nucleotide sequence ID" value="NZ_BAAAPN010000045.1"/>
</dbReference>
<evidence type="ECO:0000313" key="9">
    <source>
        <dbReference type="EMBL" id="GAA1759696.1"/>
    </source>
</evidence>
<evidence type="ECO:0000256" key="4">
    <source>
        <dbReference type="ARBA" id="ARBA00022475"/>
    </source>
</evidence>
<comment type="similarity">
    <text evidence="2">Belongs to the nicotinamide ribonucleoside (NR) uptake permease (TC 4.B.1) family.</text>
</comment>
<keyword evidence="3" id="KW-0813">Transport</keyword>
<evidence type="ECO:0000256" key="2">
    <source>
        <dbReference type="ARBA" id="ARBA00006669"/>
    </source>
</evidence>
<keyword evidence="4" id="KW-1003">Cell membrane</keyword>
<comment type="subcellular location">
    <subcellularLocation>
        <location evidence="1">Cell membrane</location>
        <topology evidence="1">Multi-pass membrane protein</topology>
    </subcellularLocation>
</comment>
<evidence type="ECO:0000313" key="10">
    <source>
        <dbReference type="Proteomes" id="UP001501475"/>
    </source>
</evidence>
<dbReference type="Proteomes" id="UP001501475">
    <property type="component" value="Unassembled WGS sequence"/>
</dbReference>
<evidence type="ECO:0000256" key="8">
    <source>
        <dbReference type="SAM" id="Phobius"/>
    </source>
</evidence>
<proteinExistence type="inferred from homology"/>
<sequence>MSSLLMAAAADENVFQRLINAAMPIGKYQLHWLELIGVLIGVVSAWFGMKRRVWAWPVGITANIMLFFVYIGATLGAGERIPLFGQAGRQIFFIVTSIYGWWRWSQLQKRAGGGDAPAITPRWMTTRERAIVIAGWLLGTVVVHQVFVALWNAAPNPYWQPQWWYYWCDAWIFVGSFVATYAMARGWNEFWLAWIGVDLVGVPLGFATDYVPTAVMYTFYGLFVLYGFSQWVKATNEAKRVPAPDVLADAAAR</sequence>
<evidence type="ECO:0000256" key="5">
    <source>
        <dbReference type="ARBA" id="ARBA00022692"/>
    </source>
</evidence>
<evidence type="ECO:0000256" key="1">
    <source>
        <dbReference type="ARBA" id="ARBA00004651"/>
    </source>
</evidence>
<protein>
    <submittedName>
        <fullName evidence="9">Nicotinamide riboside transporter PnuC</fullName>
    </submittedName>
</protein>
<keyword evidence="7 8" id="KW-0472">Membrane</keyword>
<feature type="transmembrane region" description="Helical" evidence="8">
    <location>
        <begin position="30"/>
        <end position="47"/>
    </location>
</feature>
<evidence type="ECO:0000256" key="6">
    <source>
        <dbReference type="ARBA" id="ARBA00022989"/>
    </source>
</evidence>
<evidence type="ECO:0000256" key="3">
    <source>
        <dbReference type="ARBA" id="ARBA00022448"/>
    </source>
</evidence>
<dbReference type="Pfam" id="PF04973">
    <property type="entry name" value="NMN_transporter"/>
    <property type="match status" value="1"/>
</dbReference>
<organism evidence="9 10">
    <name type="scientific">Nostocoides vanveenii</name>
    <dbReference type="NCBI Taxonomy" id="330835"/>
    <lineage>
        <taxon>Bacteria</taxon>
        <taxon>Bacillati</taxon>
        <taxon>Actinomycetota</taxon>
        <taxon>Actinomycetes</taxon>
        <taxon>Micrococcales</taxon>
        <taxon>Intrasporangiaceae</taxon>
        <taxon>Nostocoides</taxon>
    </lineage>
</organism>
<evidence type="ECO:0000256" key="7">
    <source>
        <dbReference type="ARBA" id="ARBA00023136"/>
    </source>
</evidence>
<dbReference type="PANTHER" id="PTHR36122">
    <property type="entry name" value="NICOTINAMIDE RIBOSIDE TRANSPORTER PNUC"/>
    <property type="match status" value="1"/>
</dbReference>
<feature type="transmembrane region" description="Helical" evidence="8">
    <location>
        <begin position="83"/>
        <end position="102"/>
    </location>
</feature>
<dbReference type="NCBIfam" id="TIGR01528">
    <property type="entry name" value="NMN_trans_PnuC"/>
    <property type="match status" value="1"/>
</dbReference>
<accession>A0ABN2KN29</accession>
<gene>
    <name evidence="9" type="primary">pnuC</name>
    <name evidence="9" type="ORF">GCM10009810_18920</name>
</gene>
<dbReference type="EMBL" id="BAAAPN010000045">
    <property type="protein sequence ID" value="GAA1759696.1"/>
    <property type="molecule type" value="Genomic_DNA"/>
</dbReference>
<feature type="transmembrane region" description="Helical" evidence="8">
    <location>
        <begin position="163"/>
        <end position="183"/>
    </location>
</feature>
<keyword evidence="6 8" id="KW-1133">Transmembrane helix</keyword>
<feature type="transmembrane region" description="Helical" evidence="8">
    <location>
        <begin position="54"/>
        <end position="77"/>
    </location>
</feature>
<keyword evidence="10" id="KW-1185">Reference proteome</keyword>